<dbReference type="AlphaFoldDB" id="A0A1X2GK66"/>
<protein>
    <submittedName>
        <fullName evidence="2">Uncharacterized protein</fullName>
    </submittedName>
</protein>
<feature type="region of interest" description="Disordered" evidence="1">
    <location>
        <begin position="331"/>
        <end position="350"/>
    </location>
</feature>
<gene>
    <name evidence="2" type="ORF">DM01DRAFT_1335057</name>
</gene>
<feature type="compositionally biased region" description="Acidic residues" evidence="1">
    <location>
        <begin position="108"/>
        <end position="121"/>
    </location>
</feature>
<feature type="region of interest" description="Disordered" evidence="1">
    <location>
        <begin position="102"/>
        <end position="206"/>
    </location>
</feature>
<organism evidence="2 3">
    <name type="scientific">Hesseltinella vesiculosa</name>
    <dbReference type="NCBI Taxonomy" id="101127"/>
    <lineage>
        <taxon>Eukaryota</taxon>
        <taxon>Fungi</taxon>
        <taxon>Fungi incertae sedis</taxon>
        <taxon>Mucoromycota</taxon>
        <taxon>Mucoromycotina</taxon>
        <taxon>Mucoromycetes</taxon>
        <taxon>Mucorales</taxon>
        <taxon>Cunninghamellaceae</taxon>
        <taxon>Hesseltinella</taxon>
    </lineage>
</organism>
<keyword evidence="3" id="KW-1185">Reference proteome</keyword>
<feature type="region of interest" description="Disordered" evidence="1">
    <location>
        <begin position="258"/>
        <end position="316"/>
    </location>
</feature>
<evidence type="ECO:0000313" key="3">
    <source>
        <dbReference type="Proteomes" id="UP000242146"/>
    </source>
</evidence>
<evidence type="ECO:0000256" key="1">
    <source>
        <dbReference type="SAM" id="MobiDB-lite"/>
    </source>
</evidence>
<sequence length="567" mass="62222">MSYESSVDASDKDSVRQKNLSENLLATALRKTDLLDAMDGSRPSRDTDSWSVAATIDDQESVISVQGGLVGLSSSSTTTLSLMQEPQEDVHRLHRDEALGGSLAPLQETDDAPLGVDDDDDKGSRSNAAEFGDNGSRSTATDFDDLDRDKDQYGRARRRPLSNADGHDHAHSDKDDDDDDDEHDAPHHVVNDSISAPPQPQPSFTPMAKSYVELMEENDLLLSQIRDLRMTQKQQAQMIDHLRHLTDPTVFDQAMHLSASPSSLPPPPLLDEASTAAAPSSIPATPTTTVDVAMAAARPHSSPASSGSRELGGHPLHHGLPLHLIGSFDSTGELLPGEPVEDPTASSPTATLHPHDTPILPTHSLTSIADLLARLSEQLHQFATGTVDEPFQLDLEQHLYSTVIDAYLLPLPFGTSNQQLLNTAYRDQLRRFQSTLGSNFAKWYRRQTVQSLALNPATKEYLEHTREQILLQLMDTLASMKKNELRPQVNHQQWVELMQCCQRLSLEIHGAEADVFIEPITIGTDFDQDSMLLAAASKPQGKVKQVIRPLFINENEQILLSAKVLLA</sequence>
<feature type="compositionally biased region" description="Basic and acidic residues" evidence="1">
    <location>
        <begin position="165"/>
        <end position="174"/>
    </location>
</feature>
<dbReference type="OrthoDB" id="2400951at2759"/>
<comment type="caution">
    <text evidence="2">The sequence shown here is derived from an EMBL/GenBank/DDBJ whole genome shotgun (WGS) entry which is preliminary data.</text>
</comment>
<reference evidence="2 3" key="1">
    <citation type="submission" date="2016-07" db="EMBL/GenBank/DDBJ databases">
        <title>Pervasive Adenine N6-methylation of Active Genes in Fungi.</title>
        <authorList>
            <consortium name="DOE Joint Genome Institute"/>
            <person name="Mondo S.J."/>
            <person name="Dannebaum R.O."/>
            <person name="Kuo R.C."/>
            <person name="Labutti K."/>
            <person name="Haridas S."/>
            <person name="Kuo A."/>
            <person name="Salamov A."/>
            <person name="Ahrendt S.R."/>
            <person name="Lipzen A."/>
            <person name="Sullivan W."/>
            <person name="Andreopoulos W.B."/>
            <person name="Clum A."/>
            <person name="Lindquist E."/>
            <person name="Daum C."/>
            <person name="Ramamoorthy G.K."/>
            <person name="Gryganskyi A."/>
            <person name="Culley D."/>
            <person name="Magnuson J.K."/>
            <person name="James T.Y."/>
            <person name="O'Malley M.A."/>
            <person name="Stajich J.E."/>
            <person name="Spatafora J.W."/>
            <person name="Visel A."/>
            <person name="Grigoriev I.V."/>
        </authorList>
    </citation>
    <scope>NUCLEOTIDE SEQUENCE [LARGE SCALE GENOMIC DNA]</scope>
    <source>
        <strain evidence="2 3">NRRL 3301</strain>
    </source>
</reference>
<dbReference type="Proteomes" id="UP000242146">
    <property type="component" value="Unassembled WGS sequence"/>
</dbReference>
<proteinExistence type="predicted"/>
<dbReference type="EMBL" id="MCGT01000011">
    <property type="protein sequence ID" value="ORX55666.1"/>
    <property type="molecule type" value="Genomic_DNA"/>
</dbReference>
<accession>A0A1X2GK66</accession>
<name>A0A1X2GK66_9FUNG</name>
<evidence type="ECO:0000313" key="2">
    <source>
        <dbReference type="EMBL" id="ORX55666.1"/>
    </source>
</evidence>
<feature type="compositionally biased region" description="Low complexity" evidence="1">
    <location>
        <begin position="273"/>
        <end position="309"/>
    </location>
</feature>